<reference evidence="4 5" key="1">
    <citation type="journal article" date="2020" name="G3 (Bethesda)">
        <title>Draft Genome of the Common Snapping Turtle, Chelydra serpentina, a Model for Phenotypic Plasticity in Reptiles.</title>
        <authorList>
            <person name="Das D."/>
            <person name="Singh S.K."/>
            <person name="Bierstedt J."/>
            <person name="Erickson A."/>
            <person name="Galli G.L.J."/>
            <person name="Crossley D.A. 2nd"/>
            <person name="Rhen T."/>
        </authorList>
    </citation>
    <scope>NUCLEOTIDE SEQUENCE [LARGE SCALE GENOMIC DNA]</scope>
    <source>
        <strain evidence="4">KW</strain>
    </source>
</reference>
<evidence type="ECO:0000256" key="3">
    <source>
        <dbReference type="SAM" id="Phobius"/>
    </source>
</evidence>
<feature type="transmembrane region" description="Helical" evidence="3">
    <location>
        <begin position="144"/>
        <end position="165"/>
    </location>
</feature>
<keyword evidence="1" id="KW-0880">Kelch repeat</keyword>
<dbReference type="OrthoDB" id="10250130at2759"/>
<accession>A0A8T1RY50</accession>
<evidence type="ECO:0000256" key="1">
    <source>
        <dbReference type="ARBA" id="ARBA00022441"/>
    </source>
</evidence>
<evidence type="ECO:0000313" key="5">
    <source>
        <dbReference type="Proteomes" id="UP000765507"/>
    </source>
</evidence>
<keyword evidence="2" id="KW-0677">Repeat</keyword>
<dbReference type="Gene3D" id="2.120.10.80">
    <property type="entry name" value="Kelch-type beta propeller"/>
    <property type="match status" value="1"/>
</dbReference>
<dbReference type="AlphaFoldDB" id="A0A8T1RY50"/>
<dbReference type="Proteomes" id="UP000765507">
    <property type="component" value="Unassembled WGS sequence"/>
</dbReference>
<dbReference type="PANTHER" id="PTHR46376">
    <property type="entry name" value="LEUCINE-ZIPPER-LIKE TRANSCRIPTIONAL REGULATOR 1"/>
    <property type="match status" value="1"/>
</dbReference>
<dbReference type="PANTHER" id="PTHR46376:SF1">
    <property type="entry name" value="LEUCINE-ZIPPER-LIKE TRANSCRIPTIONAL REGULATOR 1"/>
    <property type="match status" value="1"/>
</dbReference>
<keyword evidence="3" id="KW-1133">Transmembrane helix</keyword>
<protein>
    <submittedName>
        <fullName evidence="4">Leucine zipper like transcription regulator 1</fullName>
    </submittedName>
</protein>
<evidence type="ECO:0000313" key="4">
    <source>
        <dbReference type="EMBL" id="KAG6921699.1"/>
    </source>
</evidence>
<keyword evidence="3" id="KW-0472">Membrane</keyword>
<evidence type="ECO:0000256" key="2">
    <source>
        <dbReference type="ARBA" id="ARBA00022737"/>
    </source>
</evidence>
<comment type="caution">
    <text evidence="4">The sequence shown here is derived from an EMBL/GenBank/DDBJ whole genome shotgun (WGS) entry which is preliminary data.</text>
</comment>
<dbReference type="GO" id="GO:0005794">
    <property type="term" value="C:Golgi apparatus"/>
    <property type="evidence" value="ECO:0007669"/>
    <property type="project" value="TreeGrafter"/>
</dbReference>
<keyword evidence="5" id="KW-1185">Reference proteome</keyword>
<dbReference type="EMBL" id="JAHGAV010001786">
    <property type="protein sequence ID" value="KAG6921699.1"/>
    <property type="molecule type" value="Genomic_DNA"/>
</dbReference>
<name>A0A8T1RY50_CHESE</name>
<dbReference type="InterPro" id="IPR051568">
    <property type="entry name" value="LZTR1/Attractin"/>
</dbReference>
<keyword evidence="3" id="KW-0812">Transmembrane</keyword>
<dbReference type="Pfam" id="PF24681">
    <property type="entry name" value="Kelch_KLHDC2_KLHL20_DRC7"/>
    <property type="match status" value="1"/>
</dbReference>
<feature type="non-terminal residue" evidence="4">
    <location>
        <position position="1"/>
    </location>
</feature>
<dbReference type="SUPFAM" id="SSF117281">
    <property type="entry name" value="Kelch motif"/>
    <property type="match status" value="1"/>
</dbReference>
<dbReference type="InterPro" id="IPR015915">
    <property type="entry name" value="Kelch-typ_b-propeller"/>
</dbReference>
<proteinExistence type="predicted"/>
<gene>
    <name evidence="4" type="primary">LZTR1</name>
    <name evidence="4" type="ORF">G0U57_005643</name>
</gene>
<sequence>KTMLNDLLRFDVKDCSWCRAFTTGTPPAPRYHHSAVVYGSSMFVFGGYTGDIYSNSNLKNKNDLFEYKFATGQWTEWKTEGRLPVARSAHGATVYSEKLWIFAGYDGNARLNDMWTIGLQDRELTCWEEVSPESQQYSTSSWCFYIILCFLFQIFPQSVISYIFCRKLKISLFPLCADLI</sequence>
<organism evidence="4 5">
    <name type="scientific">Chelydra serpentina</name>
    <name type="common">Snapping turtle</name>
    <name type="synonym">Testudo serpentina</name>
    <dbReference type="NCBI Taxonomy" id="8475"/>
    <lineage>
        <taxon>Eukaryota</taxon>
        <taxon>Metazoa</taxon>
        <taxon>Chordata</taxon>
        <taxon>Craniata</taxon>
        <taxon>Vertebrata</taxon>
        <taxon>Euteleostomi</taxon>
        <taxon>Archelosauria</taxon>
        <taxon>Testudinata</taxon>
        <taxon>Testudines</taxon>
        <taxon>Cryptodira</taxon>
        <taxon>Durocryptodira</taxon>
        <taxon>Americhelydia</taxon>
        <taxon>Chelydroidea</taxon>
        <taxon>Chelydridae</taxon>
        <taxon>Chelydra</taxon>
    </lineage>
</organism>